<dbReference type="HOGENOM" id="CLU_2854418_0_0_1"/>
<reference evidence="2" key="1">
    <citation type="journal article" date="2010" name="Science">
        <title>Signatures of adaptation to obligate biotrophy in the Hyaloperonospora arabidopsidis genome.</title>
        <authorList>
            <person name="Baxter L."/>
            <person name="Tripathy S."/>
            <person name="Ishaque N."/>
            <person name="Boot N."/>
            <person name="Cabral A."/>
            <person name="Kemen E."/>
            <person name="Thines M."/>
            <person name="Ah-Fong A."/>
            <person name="Anderson R."/>
            <person name="Badejoko W."/>
            <person name="Bittner-Eddy P."/>
            <person name="Boore J.L."/>
            <person name="Chibucos M.C."/>
            <person name="Coates M."/>
            <person name="Dehal P."/>
            <person name="Delehaunty K."/>
            <person name="Dong S."/>
            <person name="Downton P."/>
            <person name="Dumas B."/>
            <person name="Fabro G."/>
            <person name="Fronick C."/>
            <person name="Fuerstenberg S.I."/>
            <person name="Fulton L."/>
            <person name="Gaulin E."/>
            <person name="Govers F."/>
            <person name="Hughes L."/>
            <person name="Humphray S."/>
            <person name="Jiang R.H."/>
            <person name="Judelson H."/>
            <person name="Kamoun S."/>
            <person name="Kyung K."/>
            <person name="Meijer H."/>
            <person name="Minx P."/>
            <person name="Morris P."/>
            <person name="Nelson J."/>
            <person name="Phuntumart V."/>
            <person name="Qutob D."/>
            <person name="Rehmany A."/>
            <person name="Rougon-Cardoso A."/>
            <person name="Ryden P."/>
            <person name="Torto-Alalibo T."/>
            <person name="Studholme D."/>
            <person name="Wang Y."/>
            <person name="Win J."/>
            <person name="Wood J."/>
            <person name="Clifton S.W."/>
            <person name="Rogers J."/>
            <person name="Van den Ackerveken G."/>
            <person name="Jones J.D."/>
            <person name="McDowell J.M."/>
            <person name="Beynon J."/>
            <person name="Tyler B.M."/>
        </authorList>
    </citation>
    <scope>NUCLEOTIDE SEQUENCE [LARGE SCALE GENOMIC DNA]</scope>
    <source>
        <strain evidence="2">Emoy2</strain>
    </source>
</reference>
<dbReference type="Proteomes" id="UP000011713">
    <property type="component" value="Unassembled WGS sequence"/>
</dbReference>
<protein>
    <submittedName>
        <fullName evidence="1">Uncharacterized protein</fullName>
    </submittedName>
</protein>
<accession>M4B9P9</accession>
<name>M4B9P9_HYAAE</name>
<proteinExistence type="predicted"/>
<organism evidence="1 2">
    <name type="scientific">Hyaloperonospora arabidopsidis (strain Emoy2)</name>
    <name type="common">Downy mildew agent</name>
    <name type="synonym">Peronospora arabidopsidis</name>
    <dbReference type="NCBI Taxonomy" id="559515"/>
    <lineage>
        <taxon>Eukaryota</taxon>
        <taxon>Sar</taxon>
        <taxon>Stramenopiles</taxon>
        <taxon>Oomycota</taxon>
        <taxon>Peronosporomycetes</taxon>
        <taxon>Peronosporales</taxon>
        <taxon>Peronosporaceae</taxon>
        <taxon>Hyaloperonospora</taxon>
    </lineage>
</organism>
<reference evidence="1" key="2">
    <citation type="submission" date="2015-06" db="UniProtKB">
        <authorList>
            <consortium name="EnsemblProtists"/>
        </authorList>
    </citation>
    <scope>IDENTIFICATION</scope>
    <source>
        <strain evidence="1">Emoy2</strain>
    </source>
</reference>
<evidence type="ECO:0000313" key="2">
    <source>
        <dbReference type="Proteomes" id="UP000011713"/>
    </source>
</evidence>
<dbReference type="VEuPathDB" id="FungiDB:HpaG803009"/>
<dbReference type="InParanoid" id="M4B9P9"/>
<sequence length="65" mass="7405">MRWSLTLRDQTIELIRLFLAQLHHQAPPDAAGYVPIGSDSSWSSRWTSPRLAPPLRRRSAALPRV</sequence>
<dbReference type="EMBL" id="JH598031">
    <property type="status" value="NOT_ANNOTATED_CDS"/>
    <property type="molecule type" value="Genomic_DNA"/>
</dbReference>
<dbReference type="EnsemblProtists" id="HpaT803009">
    <property type="protein sequence ID" value="HpaP803009"/>
    <property type="gene ID" value="HpaG803009"/>
</dbReference>
<evidence type="ECO:0000313" key="1">
    <source>
        <dbReference type="EnsemblProtists" id="HpaP803009"/>
    </source>
</evidence>
<dbReference type="AlphaFoldDB" id="M4B9P9"/>
<keyword evidence="2" id="KW-1185">Reference proteome</keyword>